<keyword evidence="2" id="KW-1185">Reference proteome</keyword>
<protein>
    <submittedName>
        <fullName evidence="1">SH3-like domain-containing protein</fullName>
    </submittedName>
</protein>
<reference evidence="1 2" key="1">
    <citation type="submission" date="2018-03" db="EMBL/GenBank/DDBJ databases">
        <title>Genomic Encyclopedia of Archaeal and Bacterial Type Strains, Phase II (KMG-II): from individual species to whole genera.</title>
        <authorList>
            <person name="Goeker M."/>
        </authorList>
    </citation>
    <scope>NUCLEOTIDE SEQUENCE [LARGE SCALE GENOMIC DNA]</scope>
    <source>
        <strain evidence="1 2">DSM 29328</strain>
    </source>
</reference>
<sequence>MGRQAFQRQFKAFPSWIPAFPAWMAAIVLCLASLIAGDSAAQQVDRGPVTNLPLPRYVSLKAAEGNARRGPSLSHRIDWIYKRRSLPLQVTAEFGHWRRVRDRDGAGGWVHYSLLSGVRTVLIEKDMAQLRSKPSEDAPVVAQAEAGVVARLGECTQSWCRVTAGGERGWIPKASIWGVDPGEVRE</sequence>
<comment type="caution">
    <text evidence="1">The sequence shown here is derived from an EMBL/GenBank/DDBJ whole genome shotgun (WGS) entry which is preliminary data.</text>
</comment>
<gene>
    <name evidence="1" type="ORF">CLV78_10452</name>
</gene>
<evidence type="ECO:0000313" key="1">
    <source>
        <dbReference type="EMBL" id="PRY23562.1"/>
    </source>
</evidence>
<evidence type="ECO:0000313" key="2">
    <source>
        <dbReference type="Proteomes" id="UP000239480"/>
    </source>
</evidence>
<dbReference type="InterPro" id="IPR010466">
    <property type="entry name" value="DUF1058"/>
</dbReference>
<dbReference type="Gene3D" id="2.30.30.40">
    <property type="entry name" value="SH3 Domains"/>
    <property type="match status" value="1"/>
</dbReference>
<dbReference type="Pfam" id="PF06347">
    <property type="entry name" value="SH3_4"/>
    <property type="match status" value="2"/>
</dbReference>
<accession>A0A2T0RQZ8</accession>
<proteinExistence type="predicted"/>
<dbReference type="Proteomes" id="UP000239480">
    <property type="component" value="Unassembled WGS sequence"/>
</dbReference>
<dbReference type="AlphaFoldDB" id="A0A2T0RQZ8"/>
<dbReference type="EMBL" id="PVTD01000004">
    <property type="protein sequence ID" value="PRY23562.1"/>
    <property type="molecule type" value="Genomic_DNA"/>
</dbReference>
<organism evidence="1 2">
    <name type="scientific">Aliiruegeria haliotis</name>
    <dbReference type="NCBI Taxonomy" id="1280846"/>
    <lineage>
        <taxon>Bacteria</taxon>
        <taxon>Pseudomonadati</taxon>
        <taxon>Pseudomonadota</taxon>
        <taxon>Alphaproteobacteria</taxon>
        <taxon>Rhodobacterales</taxon>
        <taxon>Roseobacteraceae</taxon>
        <taxon>Aliiruegeria</taxon>
    </lineage>
</organism>
<name>A0A2T0RQZ8_9RHOB</name>